<dbReference type="EMBL" id="BGPR01198220">
    <property type="protein sequence ID" value="GBN10666.1"/>
    <property type="molecule type" value="Genomic_DNA"/>
</dbReference>
<keyword evidence="2" id="KW-1185">Reference proteome</keyword>
<feature type="non-terminal residue" evidence="1">
    <location>
        <position position="75"/>
    </location>
</feature>
<accession>A0A4Y2LAR4</accession>
<name>A0A4Y2LAR4_ARAVE</name>
<organism evidence="1 2">
    <name type="scientific">Araneus ventricosus</name>
    <name type="common">Orbweaver spider</name>
    <name type="synonym">Epeira ventricosa</name>
    <dbReference type="NCBI Taxonomy" id="182803"/>
    <lineage>
        <taxon>Eukaryota</taxon>
        <taxon>Metazoa</taxon>
        <taxon>Ecdysozoa</taxon>
        <taxon>Arthropoda</taxon>
        <taxon>Chelicerata</taxon>
        <taxon>Arachnida</taxon>
        <taxon>Araneae</taxon>
        <taxon>Araneomorphae</taxon>
        <taxon>Entelegynae</taxon>
        <taxon>Araneoidea</taxon>
        <taxon>Araneidae</taxon>
        <taxon>Araneus</taxon>
    </lineage>
</organism>
<protein>
    <submittedName>
        <fullName evidence="1">Uncharacterized protein</fullName>
    </submittedName>
</protein>
<comment type="caution">
    <text evidence="1">The sequence shown here is derived from an EMBL/GenBank/DDBJ whole genome shotgun (WGS) entry which is preliminary data.</text>
</comment>
<gene>
    <name evidence="1" type="ORF">AVEN_78906_1</name>
</gene>
<dbReference type="Proteomes" id="UP000499080">
    <property type="component" value="Unassembled WGS sequence"/>
</dbReference>
<proteinExistence type="predicted"/>
<sequence length="75" mass="8593">MEYKVRKYIIITKHDLFRTHDRRSDIRGAITHALSAEEDREAADRRARVQFSANQYGRKTCAQNIVANGSACCHA</sequence>
<evidence type="ECO:0000313" key="2">
    <source>
        <dbReference type="Proteomes" id="UP000499080"/>
    </source>
</evidence>
<evidence type="ECO:0000313" key="1">
    <source>
        <dbReference type="EMBL" id="GBN10666.1"/>
    </source>
</evidence>
<dbReference type="AlphaFoldDB" id="A0A4Y2LAR4"/>
<reference evidence="1 2" key="1">
    <citation type="journal article" date="2019" name="Sci. Rep.">
        <title>Orb-weaving spider Araneus ventricosus genome elucidates the spidroin gene catalogue.</title>
        <authorList>
            <person name="Kono N."/>
            <person name="Nakamura H."/>
            <person name="Ohtoshi R."/>
            <person name="Moran D.A.P."/>
            <person name="Shinohara A."/>
            <person name="Yoshida Y."/>
            <person name="Fujiwara M."/>
            <person name="Mori M."/>
            <person name="Tomita M."/>
            <person name="Arakawa K."/>
        </authorList>
    </citation>
    <scope>NUCLEOTIDE SEQUENCE [LARGE SCALE GENOMIC DNA]</scope>
</reference>